<name>A0AAW0JH55_MYOGA</name>
<evidence type="ECO:0000256" key="7">
    <source>
        <dbReference type="ARBA" id="ARBA00035327"/>
    </source>
</evidence>
<dbReference type="AlphaFoldDB" id="A0AAW0JH55"/>
<evidence type="ECO:0000313" key="9">
    <source>
        <dbReference type="Proteomes" id="UP001488838"/>
    </source>
</evidence>
<dbReference type="SUPFAM" id="SSF50104">
    <property type="entry name" value="Translation proteins SH3-like domain"/>
    <property type="match status" value="1"/>
</dbReference>
<evidence type="ECO:0000313" key="8">
    <source>
        <dbReference type="EMBL" id="KAK7825456.1"/>
    </source>
</evidence>
<evidence type="ECO:0000256" key="3">
    <source>
        <dbReference type="ARBA" id="ARBA00022980"/>
    </source>
</evidence>
<dbReference type="EMBL" id="JBBHLL010000040">
    <property type="protein sequence ID" value="KAK7825456.1"/>
    <property type="molecule type" value="Genomic_DNA"/>
</dbReference>
<sequence length="368" mass="41982">MPMKHEVTPLATYIQIYKWGDIVDFRGIGIVQKGMPHKCYHGKTRRVYNVTQPAMGITVNKQVKGKIPAKRISVWIEHIKHSKRRDSFLRQVKENDQKEKEAKEKGTWVQLKCQPVLPREAYFMRTNGKESGLLEPIPAASWLIRASPLTAVSGDTDSRPHPEGIQAEVQHNSLFVFAASEPCEIQPPPGNQSSGNEAGIKQRSTISFSLKTSKDIFAANSSCEAVVWSKPGEQQRNESDDLLDLISFSHPPTHKNCSQARNCTFKLDTQSAHFWPPTQLLSRAKSQSFEFFQAPDCNTRGRFAGYLSRLVPYNRQVPEKINHTEISISYKADWPIRIPRSFHLNEPTWHSEELLRLGFVFKLYKNQN</sequence>
<dbReference type="GO" id="GO:0006412">
    <property type="term" value="P:translation"/>
    <property type="evidence" value="ECO:0007669"/>
    <property type="project" value="InterPro"/>
</dbReference>
<keyword evidence="3" id="KW-0689">Ribosomal protein</keyword>
<dbReference type="PANTHER" id="PTHR20981">
    <property type="entry name" value="60S RIBOSOMAL PROTEIN L21"/>
    <property type="match status" value="1"/>
</dbReference>
<protein>
    <recommendedName>
        <fullName evidence="6">Large ribosomal subunit protein eL21</fullName>
    </recommendedName>
    <alternativeName>
        <fullName evidence="7">60S ribosomal protein L21</fullName>
    </alternativeName>
</protein>
<keyword evidence="9" id="KW-1185">Reference proteome</keyword>
<reference evidence="8 9" key="1">
    <citation type="journal article" date="2023" name="bioRxiv">
        <title>Conserved and derived expression patterns and positive selection on dental genes reveal complex evolutionary context of ever-growing rodent molars.</title>
        <authorList>
            <person name="Calamari Z.T."/>
            <person name="Song A."/>
            <person name="Cohen E."/>
            <person name="Akter M."/>
            <person name="Roy R.D."/>
            <person name="Hallikas O."/>
            <person name="Christensen M.M."/>
            <person name="Li P."/>
            <person name="Marangoni P."/>
            <person name="Jernvall J."/>
            <person name="Klein O.D."/>
        </authorList>
    </citation>
    <scope>NUCLEOTIDE SEQUENCE [LARGE SCALE GENOMIC DNA]</scope>
    <source>
        <strain evidence="8">V071</strain>
    </source>
</reference>
<organism evidence="8 9">
    <name type="scientific">Myodes glareolus</name>
    <name type="common">Bank vole</name>
    <name type="synonym">Clethrionomys glareolus</name>
    <dbReference type="NCBI Taxonomy" id="447135"/>
    <lineage>
        <taxon>Eukaryota</taxon>
        <taxon>Metazoa</taxon>
        <taxon>Chordata</taxon>
        <taxon>Craniata</taxon>
        <taxon>Vertebrata</taxon>
        <taxon>Euteleostomi</taxon>
        <taxon>Mammalia</taxon>
        <taxon>Eutheria</taxon>
        <taxon>Euarchontoglires</taxon>
        <taxon>Glires</taxon>
        <taxon>Rodentia</taxon>
        <taxon>Myomorpha</taxon>
        <taxon>Muroidea</taxon>
        <taxon>Cricetidae</taxon>
        <taxon>Arvicolinae</taxon>
        <taxon>Myodes</taxon>
    </lineage>
</organism>
<evidence type="ECO:0000256" key="6">
    <source>
        <dbReference type="ARBA" id="ARBA00035219"/>
    </source>
</evidence>
<dbReference type="FunFam" id="6.10.250.3260:FF:000001">
    <property type="entry name" value="60S ribosomal protein L21"/>
    <property type="match status" value="1"/>
</dbReference>
<keyword evidence="4" id="KW-0687">Ribonucleoprotein</keyword>
<evidence type="ECO:0000256" key="1">
    <source>
        <dbReference type="ARBA" id="ARBA00008427"/>
    </source>
</evidence>
<evidence type="ECO:0000256" key="2">
    <source>
        <dbReference type="ARBA" id="ARBA00011133"/>
    </source>
</evidence>
<gene>
    <name evidence="8" type="ORF">U0070_012256</name>
</gene>
<dbReference type="Proteomes" id="UP001488838">
    <property type="component" value="Unassembled WGS sequence"/>
</dbReference>
<comment type="caution">
    <text evidence="8">The sequence shown here is derived from an EMBL/GenBank/DDBJ whole genome shotgun (WGS) entry which is preliminary data.</text>
</comment>
<proteinExistence type="inferred from homology"/>
<accession>A0AAW0JH55</accession>
<evidence type="ECO:0000256" key="5">
    <source>
        <dbReference type="ARBA" id="ARBA00034092"/>
    </source>
</evidence>
<dbReference type="FunFam" id="2.30.30.70:FF:000001">
    <property type="entry name" value="60S ribosomal protein L21"/>
    <property type="match status" value="1"/>
</dbReference>
<comment type="similarity">
    <text evidence="1">Belongs to the eukaryotic ribosomal protein eL21 family.</text>
</comment>
<dbReference type="Gene3D" id="6.10.250.3260">
    <property type="match status" value="1"/>
</dbReference>
<dbReference type="Gene3D" id="2.30.30.70">
    <property type="entry name" value="Ribosomal protein L21"/>
    <property type="match status" value="1"/>
</dbReference>
<comment type="subunit">
    <text evidence="2">Component of the large ribosomal subunit.</text>
</comment>
<evidence type="ECO:0000256" key="4">
    <source>
        <dbReference type="ARBA" id="ARBA00023274"/>
    </source>
</evidence>
<dbReference type="GO" id="GO:0003735">
    <property type="term" value="F:structural constituent of ribosome"/>
    <property type="evidence" value="ECO:0007669"/>
    <property type="project" value="InterPro"/>
</dbReference>
<dbReference type="Pfam" id="PF01157">
    <property type="entry name" value="Ribosomal_L21e"/>
    <property type="match status" value="1"/>
</dbReference>
<dbReference type="GO" id="GO:0022625">
    <property type="term" value="C:cytosolic large ribosomal subunit"/>
    <property type="evidence" value="ECO:0007669"/>
    <property type="project" value="UniProtKB-ARBA"/>
</dbReference>
<dbReference type="InterPro" id="IPR036948">
    <property type="entry name" value="Ribosomal_eL21_sf"/>
</dbReference>
<dbReference type="InterPro" id="IPR008991">
    <property type="entry name" value="Translation_prot_SH3-like_sf"/>
</dbReference>
<comment type="function">
    <text evidence="5">Component of the large ribosomal subunit. The ribosome is a large ribonucleoprotein complex responsible for the synthesis of proteins in the cell.</text>
</comment>
<dbReference type="InterPro" id="IPR001147">
    <property type="entry name" value="Ribosomal_eL21"/>
</dbReference>